<gene>
    <name evidence="1" type="ORF">CD20_15870</name>
    <name evidence="4" type="ORF">D4271_10610</name>
    <name evidence="2" type="ORF">D4C60_05525</name>
    <name evidence="3" type="ORF">D4D89_04950</name>
    <name evidence="5" type="ORF">D5M70_04945</name>
    <name evidence="6" type="ORF">FJU19_15075</name>
</gene>
<comment type="caution">
    <text evidence="6">The sequence shown here is derived from an EMBL/GenBank/DDBJ whole genome shotgun (WGS) entry which is preliminary data.</text>
</comment>
<evidence type="ECO:0000313" key="1">
    <source>
        <dbReference type="EMBL" id="EAD8147526.1"/>
    </source>
</evidence>
<dbReference type="EMBL" id="AABFMV010000008">
    <property type="protein sequence ID" value="EAH1615861.1"/>
    <property type="molecule type" value="Genomic_DNA"/>
</dbReference>
<reference evidence="6 8" key="2">
    <citation type="submission" date="2019-06" db="EMBL/GenBank/DDBJ databases">
        <authorList>
            <person name="Ashton P.M."/>
            <person name="Dallman T."/>
            <person name="Nair S."/>
            <person name="De Pinna E."/>
            <person name="Peters T."/>
            <person name="Grant K."/>
        </authorList>
    </citation>
    <scope>NUCLEOTIDE SEQUENCE [LARGE SCALE GENOMIC DNA]</scope>
    <source>
        <strain evidence="2 12">429821</strain>
        <strain evidence="4 10">562417</strain>
        <strain evidence="5 11">562428</strain>
        <strain evidence="3 9">563356</strain>
        <strain evidence="6 8">760311</strain>
    </source>
</reference>
<protein>
    <submittedName>
        <fullName evidence="6">Uncharacterized protein</fullName>
    </submittedName>
</protein>
<dbReference type="Proteomes" id="UP000371553">
    <property type="component" value="Unassembled WGS sequence"/>
</dbReference>
<name>A0A472CIN6_LISMN</name>
<evidence type="ECO:0000313" key="8">
    <source>
        <dbReference type="Proteomes" id="UP000478945"/>
    </source>
</evidence>
<sequence>MSKTSDTRRLEEALWKAHAKQGTFGAFEVTIGWFGKEIVDFIAYKTTGEFLCYEIKVSLSDFKSKANLSFHGDFNYYVIPTHLLEVLRDHTAKSFNSLNFKLFDTRLKNGGIGLITVTEKGELNYIVKAKRKHVNMGTKATLLESMTRSLNREVKKFYEKNPYWITGEVSE</sequence>
<dbReference type="Proteomes" id="UP000548826">
    <property type="component" value="Unassembled WGS sequence"/>
</dbReference>
<evidence type="ECO:0000313" key="4">
    <source>
        <dbReference type="EMBL" id="EAH1615861.1"/>
    </source>
</evidence>
<dbReference type="Proteomes" id="UP000478945">
    <property type="component" value="Unassembled WGS sequence"/>
</dbReference>
<dbReference type="RefSeq" id="WP_009912778.1">
    <property type="nucleotide sequence ID" value="NZ_BAAFVI010000013.1"/>
</dbReference>
<accession>A0A472CIN6</accession>
<evidence type="ECO:0000313" key="11">
    <source>
        <dbReference type="Proteomes" id="UP000529135"/>
    </source>
</evidence>
<dbReference type="EMBL" id="AABEVI010000003">
    <property type="protein sequence ID" value="EAH0217656.1"/>
    <property type="molecule type" value="Genomic_DNA"/>
</dbReference>
<dbReference type="AlphaFoldDB" id="A0A472CIN6"/>
<dbReference type="EMBL" id="AABEQV010000003">
    <property type="protein sequence ID" value="EAG9856446.1"/>
    <property type="molecule type" value="Genomic_DNA"/>
</dbReference>
<reference evidence="1 7" key="1">
    <citation type="submission" date="2018-06" db="EMBL/GenBank/DDBJ databases">
        <authorList>
            <consortium name="GenomeTrakr: Next Generation Sequencing Network for Food Pathogen Tracability"/>
        </authorList>
    </citation>
    <scope>NUCLEOTIDE SEQUENCE [LARGE SCALE GENOMIC DNA]</scope>
    <source>
        <strain evidence="1 7">NYAG13B12507-5</strain>
    </source>
</reference>
<dbReference type="EMBL" id="AAAPCR010000023">
    <property type="protein sequence ID" value="EAD8147526.1"/>
    <property type="molecule type" value="Genomic_DNA"/>
</dbReference>
<dbReference type="Proteomes" id="UP000517258">
    <property type="component" value="Unassembled WGS sequence"/>
</dbReference>
<evidence type="ECO:0000313" key="6">
    <source>
        <dbReference type="EMBL" id="ECL0132417.1"/>
    </source>
</evidence>
<evidence type="ECO:0000313" key="10">
    <source>
        <dbReference type="Proteomes" id="UP000525068"/>
    </source>
</evidence>
<evidence type="ECO:0000313" key="12">
    <source>
        <dbReference type="Proteomes" id="UP000548826"/>
    </source>
</evidence>
<evidence type="ECO:0000313" key="5">
    <source>
        <dbReference type="EMBL" id="EAH3126642.1"/>
    </source>
</evidence>
<dbReference type="EMBL" id="AABGFX010000003">
    <property type="protein sequence ID" value="EAH3126642.1"/>
    <property type="molecule type" value="Genomic_DNA"/>
</dbReference>
<dbReference type="Proteomes" id="UP000525068">
    <property type="component" value="Unassembled WGS sequence"/>
</dbReference>
<organism evidence="6 8">
    <name type="scientific">Listeria monocytogenes</name>
    <dbReference type="NCBI Taxonomy" id="1639"/>
    <lineage>
        <taxon>Bacteria</taxon>
        <taxon>Bacillati</taxon>
        <taxon>Bacillota</taxon>
        <taxon>Bacilli</taxon>
        <taxon>Bacillales</taxon>
        <taxon>Listeriaceae</taxon>
        <taxon>Listeria</taxon>
    </lineage>
</organism>
<dbReference type="EMBL" id="AAJEKY010000018">
    <property type="protein sequence ID" value="ECL0132417.1"/>
    <property type="molecule type" value="Genomic_DNA"/>
</dbReference>
<evidence type="ECO:0000313" key="7">
    <source>
        <dbReference type="Proteomes" id="UP000371553"/>
    </source>
</evidence>
<dbReference type="Proteomes" id="UP000529135">
    <property type="component" value="Unassembled WGS sequence"/>
</dbReference>
<proteinExistence type="predicted"/>
<evidence type="ECO:0000313" key="3">
    <source>
        <dbReference type="EMBL" id="EAH0217656.1"/>
    </source>
</evidence>
<evidence type="ECO:0000313" key="2">
    <source>
        <dbReference type="EMBL" id="EAG9856446.1"/>
    </source>
</evidence>
<evidence type="ECO:0000313" key="9">
    <source>
        <dbReference type="Proteomes" id="UP000517258"/>
    </source>
</evidence>